<dbReference type="AlphaFoldDB" id="A0A916JM25"/>
<organism evidence="1 2">
    <name type="scientific">Parvicella tangerina</name>
    <dbReference type="NCBI Taxonomy" id="2829795"/>
    <lineage>
        <taxon>Bacteria</taxon>
        <taxon>Pseudomonadati</taxon>
        <taxon>Bacteroidota</taxon>
        <taxon>Flavobacteriia</taxon>
        <taxon>Flavobacteriales</taxon>
        <taxon>Parvicellaceae</taxon>
        <taxon>Parvicella</taxon>
    </lineage>
</organism>
<evidence type="ECO:0000313" key="2">
    <source>
        <dbReference type="Proteomes" id="UP000683507"/>
    </source>
</evidence>
<keyword evidence="2" id="KW-1185">Reference proteome</keyword>
<dbReference type="KEGG" id="ptan:CRYO30217_01817"/>
<proteinExistence type="predicted"/>
<dbReference type="Proteomes" id="UP000683507">
    <property type="component" value="Chromosome"/>
</dbReference>
<reference evidence="1" key="1">
    <citation type="submission" date="2021-04" db="EMBL/GenBank/DDBJ databases">
        <authorList>
            <person name="Rodrigo-Torres L."/>
            <person name="Arahal R. D."/>
            <person name="Lucena T."/>
        </authorList>
    </citation>
    <scope>NUCLEOTIDE SEQUENCE</scope>
    <source>
        <strain evidence="1">AS29M-1</strain>
    </source>
</reference>
<dbReference type="InterPro" id="IPR015003">
    <property type="entry name" value="DUF1853"/>
</dbReference>
<protein>
    <recommendedName>
        <fullName evidence="3">DUF1853 family protein</fullName>
    </recommendedName>
</protein>
<dbReference type="Pfam" id="PF08907">
    <property type="entry name" value="DUF1853"/>
    <property type="match status" value="1"/>
</dbReference>
<gene>
    <name evidence="1" type="ORF">CRYO30217_01817</name>
</gene>
<accession>A0A916JM25</accession>
<name>A0A916JM25_9FLAO</name>
<evidence type="ECO:0000313" key="1">
    <source>
        <dbReference type="EMBL" id="CAG5082135.1"/>
    </source>
</evidence>
<sequence length="283" mass="33521">MRNAQILQTLPQTKEMSQYFTKDYMEGFMSTQSLRIEDHLQVFNIPKITDLAAINASHKQRLGHFAEQLFFQVLQNSLDDSQYLFTNLQIIDNNRTRGELDALIQSDHELHHIEFCYKIYLYDPDIASNEFACWIGPNRRDALHEKVKKLRTKQLPLFFDQAVSPLLHQVVKNVDHLTKRQSVCFLGQLYVPYNMFIVAKTFHYGQADGFYIHFKDLLNFENWEWYVPKTKLDWLLKPNETVSWMTTVELKSLLETYYHRDSNPLCWAKQANGKLVKCFVVNW</sequence>
<dbReference type="EMBL" id="OU015584">
    <property type="protein sequence ID" value="CAG5082135.1"/>
    <property type="molecule type" value="Genomic_DNA"/>
</dbReference>
<evidence type="ECO:0008006" key="3">
    <source>
        <dbReference type="Google" id="ProtNLM"/>
    </source>
</evidence>
<dbReference type="RefSeq" id="WP_375140168.1">
    <property type="nucleotide sequence ID" value="NZ_OU015584.1"/>
</dbReference>